<dbReference type="InterPro" id="IPR013083">
    <property type="entry name" value="Znf_RING/FYVE/PHD"/>
</dbReference>
<keyword evidence="2" id="KW-0863">Zinc-finger</keyword>
<dbReference type="STRING" id="1388766.A0A017S6S4"/>
<reference evidence="7" key="1">
    <citation type="journal article" date="2014" name="Nat. Commun.">
        <title>Genomic adaptations of the halophilic Dead Sea filamentous fungus Eurotium rubrum.</title>
        <authorList>
            <person name="Kis-Papo T."/>
            <person name="Weig A.R."/>
            <person name="Riley R."/>
            <person name="Persoh D."/>
            <person name="Salamov A."/>
            <person name="Sun H."/>
            <person name="Lipzen A."/>
            <person name="Wasser S.P."/>
            <person name="Rambold G."/>
            <person name="Grigoriev I.V."/>
            <person name="Nevo E."/>
        </authorList>
    </citation>
    <scope>NUCLEOTIDE SEQUENCE [LARGE SCALE GENOMIC DNA]</scope>
    <source>
        <strain evidence="7">CBS 135680</strain>
    </source>
</reference>
<dbReference type="GO" id="GO:0006355">
    <property type="term" value="P:regulation of DNA-templated transcription"/>
    <property type="evidence" value="ECO:0007669"/>
    <property type="project" value="InterPro"/>
</dbReference>
<feature type="domain" description="Zinc finger PHD-type" evidence="5">
    <location>
        <begin position="431"/>
        <end position="483"/>
    </location>
</feature>
<feature type="compositionally biased region" description="Low complexity" evidence="4">
    <location>
        <begin position="542"/>
        <end position="553"/>
    </location>
</feature>
<feature type="region of interest" description="Disordered" evidence="4">
    <location>
        <begin position="190"/>
        <end position="234"/>
    </location>
</feature>
<dbReference type="PANTHER" id="PTHR14296">
    <property type="entry name" value="REMODELING AND SPACING FACTOR 1"/>
    <property type="match status" value="1"/>
</dbReference>
<dbReference type="GO" id="GO:0031213">
    <property type="term" value="C:RSF complex"/>
    <property type="evidence" value="ECO:0007669"/>
    <property type="project" value="InterPro"/>
</dbReference>
<evidence type="ECO:0000256" key="3">
    <source>
        <dbReference type="ARBA" id="ARBA00022833"/>
    </source>
</evidence>
<evidence type="ECO:0000313" key="7">
    <source>
        <dbReference type="Proteomes" id="UP000019804"/>
    </source>
</evidence>
<feature type="compositionally biased region" description="Basic and acidic residues" evidence="4">
    <location>
        <begin position="346"/>
        <end position="365"/>
    </location>
</feature>
<feature type="compositionally biased region" description="Low complexity" evidence="4">
    <location>
        <begin position="783"/>
        <end position="801"/>
    </location>
</feature>
<dbReference type="SUPFAM" id="SSF57903">
    <property type="entry name" value="FYVE/PHD zinc finger"/>
    <property type="match status" value="1"/>
</dbReference>
<dbReference type="InterPro" id="IPR019787">
    <property type="entry name" value="Znf_PHD-finger"/>
</dbReference>
<dbReference type="PROSITE" id="PS01359">
    <property type="entry name" value="ZF_PHD_1"/>
    <property type="match status" value="1"/>
</dbReference>
<feature type="compositionally biased region" description="Basic residues" evidence="4">
    <location>
        <begin position="200"/>
        <end position="218"/>
    </location>
</feature>
<feature type="compositionally biased region" description="Polar residues" evidence="4">
    <location>
        <begin position="813"/>
        <end position="828"/>
    </location>
</feature>
<evidence type="ECO:0000259" key="5">
    <source>
        <dbReference type="SMART" id="SM00249"/>
    </source>
</evidence>
<dbReference type="GO" id="GO:0008270">
    <property type="term" value="F:zinc ion binding"/>
    <property type="evidence" value="ECO:0007669"/>
    <property type="project" value="UniProtKB-KW"/>
</dbReference>
<name>A0A017S6S4_ASPRC</name>
<feature type="region of interest" description="Disordered" evidence="4">
    <location>
        <begin position="1"/>
        <end position="20"/>
    </location>
</feature>
<feature type="compositionally biased region" description="Polar residues" evidence="4">
    <location>
        <begin position="676"/>
        <end position="685"/>
    </location>
</feature>
<dbReference type="InterPro" id="IPR001965">
    <property type="entry name" value="Znf_PHD"/>
</dbReference>
<feature type="region of interest" description="Disordered" evidence="4">
    <location>
        <begin position="505"/>
        <end position="828"/>
    </location>
</feature>
<accession>A0A017S6S4</accession>
<dbReference type="InterPro" id="IPR011011">
    <property type="entry name" value="Znf_FYVE_PHD"/>
</dbReference>
<dbReference type="EMBL" id="KK088435">
    <property type="protein sequence ID" value="EYE92738.1"/>
    <property type="molecule type" value="Genomic_DNA"/>
</dbReference>
<dbReference type="SMART" id="SM00249">
    <property type="entry name" value="PHD"/>
    <property type="match status" value="1"/>
</dbReference>
<dbReference type="RefSeq" id="XP_040636426.1">
    <property type="nucleotide sequence ID" value="XM_040784771.1"/>
</dbReference>
<dbReference type="HOGENOM" id="CLU_015602_0_0_1"/>
<dbReference type="OrthoDB" id="303107at2759"/>
<dbReference type="PANTHER" id="PTHR14296:SF3">
    <property type="entry name" value="DIKAR, ISOFORM F"/>
    <property type="match status" value="1"/>
</dbReference>
<keyword evidence="1" id="KW-0479">Metal-binding</keyword>
<keyword evidence="7" id="KW-1185">Reference proteome</keyword>
<dbReference type="AlphaFoldDB" id="A0A017S6S4"/>
<protein>
    <recommendedName>
        <fullName evidence="5">Zinc finger PHD-type domain-containing protein</fullName>
    </recommendedName>
</protein>
<gene>
    <name evidence="6" type="ORF">EURHEDRAFT_461995</name>
</gene>
<dbReference type="GeneID" id="63699895"/>
<feature type="compositionally biased region" description="Basic and acidic residues" evidence="4">
    <location>
        <begin position="322"/>
        <end position="331"/>
    </location>
</feature>
<dbReference type="InterPro" id="IPR019786">
    <property type="entry name" value="Zinc_finger_PHD-type_CS"/>
</dbReference>
<sequence length="828" mass="93395">MVSRKRNHSEAGAAPEKAPEQPGLLHRLRNCWEFANLMQYISMFGKPMKIDENFGIEDLETECLKPTPSEKLLEIGLCLLKWISSHRGLTFDNFDEYTRRQYNAKAPHLPNPFGQDEVPKRFLDFDVFLKLRVLHQLSVWTFWNPDRIREKMPEQRENDQTTWRIEELGYDSEDRYYYVLDDNRLYRLTFPPIPSPKSQPKSRSRNARAIRASKRRRVSGAAGEDSDDANTDANSDTAKYSMVGMKWECIAVTLAEYQAFLDTIQKTRDPDEKVLRDRLNEQVMPIIEKEEEAQQREIVKREKELLNMELLAGAKRSSRLAGKAEKERQEREAEEENLQQQAELAAARKEEAKQKRMEQDRELRVNQRERRIKERERKRIEHEEELERITAEQEKLERGESRMSERNLKAELERRRKDLEEISQDDQWIFDCSGCGVHGENLDDGSHSVACERCNVWQHSKCLGIGQDEAEKEDFHLVCRDCKRQEEEAKLPKLPLLKFRVDSASNSPSAEASYQHRLQEQDLPSPSKKPQGPGFTNIQNGSPSKPSTLSPSLYMNTGQPMSPERRRSQPIPRFSPSKSANGFGVFSKNPVPTKPFSQSPLPPVQQSLSRRPSTSNSVQNPFSSPIQNRPSMSPTQGNRDVGPLAGFPAGAPSNGAPWTPHGQHQAPRPNGPSRGASASFQSNPPSFSAATPSNSQSSPPQSSHGSMSLSGISPTKNSPRPVTSGSITGAPILPPIQKLEPSPKLMGRSSPDAPIPAPVKCMTPEQEERRQRENSLMMRGRNPSQSQGQGQGPSLMSSPSLNRVPPLGPSAVAPQSTAESRQQQSPTK</sequence>
<organism evidence="6 7">
    <name type="scientific">Aspergillus ruber (strain CBS 135680)</name>
    <dbReference type="NCBI Taxonomy" id="1388766"/>
    <lineage>
        <taxon>Eukaryota</taxon>
        <taxon>Fungi</taxon>
        <taxon>Dikarya</taxon>
        <taxon>Ascomycota</taxon>
        <taxon>Pezizomycotina</taxon>
        <taxon>Eurotiomycetes</taxon>
        <taxon>Eurotiomycetidae</taxon>
        <taxon>Eurotiales</taxon>
        <taxon>Aspergillaceae</taxon>
        <taxon>Aspergillus</taxon>
        <taxon>Aspergillus subgen. Aspergillus</taxon>
    </lineage>
</organism>
<dbReference type="Gene3D" id="3.30.40.10">
    <property type="entry name" value="Zinc/RING finger domain, C3HC4 (zinc finger)"/>
    <property type="match status" value="1"/>
</dbReference>
<proteinExistence type="predicted"/>
<feature type="compositionally biased region" description="Polar residues" evidence="4">
    <location>
        <begin position="715"/>
        <end position="727"/>
    </location>
</feature>
<feature type="compositionally biased region" description="Low complexity" evidence="4">
    <location>
        <begin position="686"/>
        <end position="714"/>
    </location>
</feature>
<evidence type="ECO:0000256" key="1">
    <source>
        <dbReference type="ARBA" id="ARBA00022723"/>
    </source>
</evidence>
<dbReference type="Pfam" id="PF00628">
    <property type="entry name" value="PHD"/>
    <property type="match status" value="1"/>
</dbReference>
<keyword evidence="3" id="KW-0862">Zinc</keyword>
<feature type="region of interest" description="Disordered" evidence="4">
    <location>
        <begin position="317"/>
        <end position="365"/>
    </location>
</feature>
<dbReference type="Proteomes" id="UP000019804">
    <property type="component" value="Unassembled WGS sequence"/>
</dbReference>
<evidence type="ECO:0000313" key="6">
    <source>
        <dbReference type="EMBL" id="EYE92738.1"/>
    </source>
</evidence>
<evidence type="ECO:0000256" key="4">
    <source>
        <dbReference type="SAM" id="MobiDB-lite"/>
    </source>
</evidence>
<evidence type="ECO:0000256" key="2">
    <source>
        <dbReference type="ARBA" id="ARBA00022771"/>
    </source>
</evidence>
<dbReference type="InterPro" id="IPR028938">
    <property type="entry name" value="Rsf1-like"/>
</dbReference>
<feature type="compositionally biased region" description="Polar residues" evidence="4">
    <location>
        <begin position="595"/>
        <end position="638"/>
    </location>
</feature>